<proteinExistence type="predicted"/>
<name>A0ACB9ZKC1_CATRO</name>
<dbReference type="Proteomes" id="UP001060085">
    <property type="component" value="Linkage Group LG08"/>
</dbReference>
<gene>
    <name evidence="1" type="ORF">M9H77_33539</name>
</gene>
<keyword evidence="2" id="KW-1185">Reference proteome</keyword>
<evidence type="ECO:0000313" key="1">
    <source>
        <dbReference type="EMBL" id="KAI5647534.1"/>
    </source>
</evidence>
<dbReference type="EMBL" id="CM044708">
    <property type="protein sequence ID" value="KAI5647534.1"/>
    <property type="molecule type" value="Genomic_DNA"/>
</dbReference>
<comment type="caution">
    <text evidence="1">The sequence shown here is derived from an EMBL/GenBank/DDBJ whole genome shotgun (WGS) entry which is preliminary data.</text>
</comment>
<sequence length="340" mass="37660">MAGSSPSGQDHPGGASSLEGKPTVTIATAAASRRLPPPCWSHDETIALIDAYRDKWYSLRRGNLRATHWQEVADDVASRCPVIPPKTAVQCRHKMEKLRKRYRAEIQRAAPYGGSRSHRYCSAWVHFKRMDAMEKGPSASAAAPVDEDEEEDHEDSRVKPIGDIYSNNSNHNTYSYKNTSNNRSVLHGSMANGGTGFRIRIQGKGSGPSSAKVYSKFDEMVGQNPNFNVNPGVNYGSNKVTRDGFGGRADMGKRIVGGDVEKGDPVAEMVAAIKVLGDGFVKIERMKMDMAREVEEMRMEMEMKRTEMILESQQRIVDAFAKAISERKSKKVKRSTNAEC</sequence>
<reference evidence="2" key="1">
    <citation type="journal article" date="2023" name="Nat. Plants">
        <title>Single-cell RNA sequencing provides a high-resolution roadmap for understanding the multicellular compartmentation of specialized metabolism.</title>
        <authorList>
            <person name="Sun S."/>
            <person name="Shen X."/>
            <person name="Li Y."/>
            <person name="Li Y."/>
            <person name="Wang S."/>
            <person name="Li R."/>
            <person name="Zhang H."/>
            <person name="Shen G."/>
            <person name="Guo B."/>
            <person name="Wei J."/>
            <person name="Xu J."/>
            <person name="St-Pierre B."/>
            <person name="Chen S."/>
            <person name="Sun C."/>
        </authorList>
    </citation>
    <scope>NUCLEOTIDE SEQUENCE [LARGE SCALE GENOMIC DNA]</scope>
</reference>
<protein>
    <submittedName>
        <fullName evidence="1">Uncharacterized protein</fullName>
    </submittedName>
</protein>
<organism evidence="1 2">
    <name type="scientific">Catharanthus roseus</name>
    <name type="common">Madagascar periwinkle</name>
    <name type="synonym">Vinca rosea</name>
    <dbReference type="NCBI Taxonomy" id="4058"/>
    <lineage>
        <taxon>Eukaryota</taxon>
        <taxon>Viridiplantae</taxon>
        <taxon>Streptophyta</taxon>
        <taxon>Embryophyta</taxon>
        <taxon>Tracheophyta</taxon>
        <taxon>Spermatophyta</taxon>
        <taxon>Magnoliopsida</taxon>
        <taxon>eudicotyledons</taxon>
        <taxon>Gunneridae</taxon>
        <taxon>Pentapetalae</taxon>
        <taxon>asterids</taxon>
        <taxon>lamiids</taxon>
        <taxon>Gentianales</taxon>
        <taxon>Apocynaceae</taxon>
        <taxon>Rauvolfioideae</taxon>
        <taxon>Vinceae</taxon>
        <taxon>Catharanthinae</taxon>
        <taxon>Catharanthus</taxon>
    </lineage>
</organism>
<evidence type="ECO:0000313" key="2">
    <source>
        <dbReference type="Proteomes" id="UP001060085"/>
    </source>
</evidence>
<accession>A0ACB9ZKC1</accession>